<dbReference type="EMBL" id="WNZZ01000004">
    <property type="protein sequence ID" value="MUG22213.1"/>
    <property type="molecule type" value="Genomic_DNA"/>
</dbReference>
<evidence type="ECO:0008006" key="4">
    <source>
        <dbReference type="Google" id="ProtNLM"/>
    </source>
</evidence>
<name>A0A6N8ETV2_PAEMA</name>
<dbReference type="RefSeq" id="WP_155619675.1">
    <property type="nucleotide sequence ID" value="NZ_CP086393.1"/>
</dbReference>
<accession>A0A6N8ETV2</accession>
<dbReference type="Gene3D" id="3.55.50.10">
    <property type="entry name" value="Baseplate protein-like domains"/>
    <property type="match status" value="1"/>
</dbReference>
<sequence>MVGYESLRVASPYRIKIVQDIQMQWKPNEHGRLFICGVADDQDQTNAVLKASADDRIEVFASQESGEGKIFSGLISAVQTKHHNGVYVVEVEAVSGTSQLDVQKRRRSFQDSRMTYGELVRNVLKGYAGSDVIQLIGDKEPIGQPIVQYDETDWEFLKRMASHFETVLFSDISEAKPRLYIGVPSRNSLRLPDDLPYTASKDLFAYQEAMAAGASPLHFTDFFTYEVRTGERYSIGDEVLFREKPLVISEIKAGMDQGQLVYTYRLSRSEGIRQNRIWNRQLVGVSLNGKVLDVKGQQVKLHLEIDEKQPPAAAYWFPFAPPTGNVMYSMPQKGTTASLYFPDDAGSKAKVTGCVRTNGEDCSKTGNPQNRYFGTEHGSELEMTPTAINIVSGSKEPLKISFDDAAGVTLTSHRKLMMNAGEEISLYTPKRVVFRTTNMILAKKLSKQSGFTLESEYHVLGSQVKLVGADRTTYSKYDDDIQTYTPQKQEKKGWGLFDTVLAAVAVVVVVALVVAATVVTGGVAGAILMGAACGAIAAVGATAIGDLARGELSSGATYLRSAVTGGIVGAITGGLFGPIGGATSSLAPMTASQLTSAYTGMLATGFASGYTDYVLTESINGRRPTLSGALNAGAYGAMFSGALVLFKPIKNAVQGLFQKGIKPNTATLNRPTPIEELEVNNNRKPDVEEGPNRVAGGQANVVSQVKYGESDLSRKIIEERIAKGDKSAKNYAIFEYIDNNGNLTSKIANSEGKVVDGKFIEGRHSERVLHEYLQSEGIDPSQVKRIYSERDFCNLKGHNCSKLIFENYPNAEKSYTYPFATKEEAVQSRKQMINDIKEKFKEHFLQQNTKK</sequence>
<feature type="transmembrane region" description="Helical" evidence="1">
    <location>
        <begin position="597"/>
        <end position="616"/>
    </location>
</feature>
<dbReference type="InterPro" id="IPR032722">
    <property type="entry name" value="Deaminase_XOO_2897"/>
</dbReference>
<feature type="transmembrane region" description="Helical" evidence="1">
    <location>
        <begin position="524"/>
        <end position="545"/>
    </location>
</feature>
<feature type="transmembrane region" description="Helical" evidence="1">
    <location>
        <begin position="557"/>
        <end position="577"/>
    </location>
</feature>
<reference evidence="2 3" key="1">
    <citation type="submission" date="2019-11" db="EMBL/GenBank/DDBJ databases">
        <title>Draft genome sequences of five Paenibacillus species of dairy origin.</title>
        <authorList>
            <person name="Olajide A.M."/>
            <person name="Chen S."/>
            <person name="Lapointe G."/>
        </authorList>
    </citation>
    <scope>NUCLEOTIDE SEQUENCE [LARGE SCALE GENOMIC DNA]</scope>
    <source>
        <strain evidence="2 3">3CT49</strain>
    </source>
</reference>
<evidence type="ECO:0000313" key="2">
    <source>
        <dbReference type="EMBL" id="MUG22213.1"/>
    </source>
</evidence>
<dbReference type="Pfam" id="PF14440">
    <property type="entry name" value="XOO_2897-deam"/>
    <property type="match status" value="1"/>
</dbReference>
<gene>
    <name evidence="2" type="ORF">GNQ08_07230</name>
</gene>
<dbReference type="Pfam" id="PF05954">
    <property type="entry name" value="Phage_GPD"/>
    <property type="match status" value="1"/>
</dbReference>
<keyword evidence="1" id="KW-0472">Membrane</keyword>
<keyword evidence="1" id="KW-1133">Transmembrane helix</keyword>
<dbReference type="Proteomes" id="UP000442469">
    <property type="component" value="Unassembled WGS sequence"/>
</dbReference>
<organism evidence="2 3">
    <name type="scientific">Paenibacillus macerans</name>
    <name type="common">Bacillus macerans</name>
    <dbReference type="NCBI Taxonomy" id="44252"/>
    <lineage>
        <taxon>Bacteria</taxon>
        <taxon>Bacillati</taxon>
        <taxon>Bacillota</taxon>
        <taxon>Bacilli</taxon>
        <taxon>Bacillales</taxon>
        <taxon>Paenibacillaceae</taxon>
        <taxon>Paenibacillus</taxon>
    </lineage>
</organism>
<keyword evidence="1" id="KW-0812">Transmembrane</keyword>
<proteinExistence type="predicted"/>
<feature type="transmembrane region" description="Helical" evidence="1">
    <location>
        <begin position="496"/>
        <end position="518"/>
    </location>
</feature>
<protein>
    <recommendedName>
        <fullName evidence="4">Phage late control D family protein</fullName>
    </recommendedName>
</protein>
<dbReference type="AlphaFoldDB" id="A0A6N8ETV2"/>
<evidence type="ECO:0000313" key="3">
    <source>
        <dbReference type="Proteomes" id="UP000442469"/>
    </source>
</evidence>
<evidence type="ECO:0000256" key="1">
    <source>
        <dbReference type="SAM" id="Phobius"/>
    </source>
</evidence>
<dbReference type="Gene3D" id="2.30.110.50">
    <property type="match status" value="1"/>
</dbReference>
<dbReference type="SUPFAM" id="SSF69279">
    <property type="entry name" value="Phage tail proteins"/>
    <property type="match status" value="1"/>
</dbReference>
<comment type="caution">
    <text evidence="2">The sequence shown here is derived from an EMBL/GenBank/DDBJ whole genome shotgun (WGS) entry which is preliminary data.</text>
</comment>